<evidence type="ECO:0000259" key="3">
    <source>
        <dbReference type="Pfam" id="PF13670"/>
    </source>
</evidence>
<comment type="caution">
    <text evidence="4">The sequence shown here is derived from an EMBL/GenBank/DDBJ whole genome shotgun (WGS) entry which is preliminary data.</text>
</comment>
<reference evidence="4 5" key="1">
    <citation type="submission" date="2018-07" db="EMBL/GenBank/DDBJ databases">
        <title>Genomic Encyclopedia of Type Strains, Phase IV (KMG-IV): sequencing the most valuable type-strain genomes for metagenomic binning, comparative biology and taxonomic classification.</title>
        <authorList>
            <person name="Goeker M."/>
        </authorList>
    </citation>
    <scope>NUCLEOTIDE SEQUENCE [LARGE SCALE GENOMIC DNA]</scope>
    <source>
        <strain evidence="4 5">DSM 25528</strain>
    </source>
</reference>
<dbReference type="AlphaFoldDB" id="A0A6I7HHZ3"/>
<dbReference type="InterPro" id="IPR025711">
    <property type="entry name" value="PepSY"/>
</dbReference>
<feature type="domain" description="PepSY" evidence="3">
    <location>
        <begin position="7"/>
        <end position="86"/>
    </location>
</feature>
<accession>A0A6I7HHZ3</accession>
<evidence type="ECO:0000313" key="5">
    <source>
        <dbReference type="Proteomes" id="UP000252582"/>
    </source>
</evidence>
<feature type="region of interest" description="Disordered" evidence="1">
    <location>
        <begin position="86"/>
        <end position="148"/>
    </location>
</feature>
<feature type="compositionally biased region" description="Basic and acidic residues" evidence="1">
    <location>
        <begin position="89"/>
        <end position="102"/>
    </location>
</feature>
<gene>
    <name evidence="4" type="ORF">DFR48_11144</name>
</gene>
<evidence type="ECO:0000256" key="1">
    <source>
        <dbReference type="SAM" id="MobiDB-lite"/>
    </source>
</evidence>
<dbReference type="RefSeq" id="WP_114364611.1">
    <property type="nucleotide sequence ID" value="NZ_QPIX01000011.1"/>
</dbReference>
<keyword evidence="5" id="KW-1185">Reference proteome</keyword>
<dbReference type="Proteomes" id="UP000252582">
    <property type="component" value="Unassembled WGS sequence"/>
</dbReference>
<dbReference type="EMBL" id="QPIX01000011">
    <property type="protein sequence ID" value="RCW21080.1"/>
    <property type="molecule type" value="Genomic_DNA"/>
</dbReference>
<feature type="signal peptide" evidence="2">
    <location>
        <begin position="1"/>
        <end position="22"/>
    </location>
</feature>
<keyword evidence="2" id="KW-0732">Signal</keyword>
<protein>
    <recommendedName>
        <fullName evidence="3">PepSY domain-containing protein</fullName>
    </recommendedName>
</protein>
<feature type="chain" id="PRO_5026197822" description="PepSY domain-containing protein" evidence="2">
    <location>
        <begin position="23"/>
        <end position="148"/>
    </location>
</feature>
<dbReference type="Pfam" id="PF13670">
    <property type="entry name" value="PepSY_2"/>
    <property type="match status" value="1"/>
</dbReference>
<organism evidence="4 5">
    <name type="scientific">Ciceribacter lividus</name>
    <dbReference type="NCBI Taxonomy" id="1197950"/>
    <lineage>
        <taxon>Bacteria</taxon>
        <taxon>Pseudomonadati</taxon>
        <taxon>Pseudomonadota</taxon>
        <taxon>Alphaproteobacteria</taxon>
        <taxon>Hyphomicrobiales</taxon>
        <taxon>Rhizobiaceae</taxon>
        <taxon>Ciceribacter</taxon>
    </lineage>
</organism>
<evidence type="ECO:0000256" key="2">
    <source>
        <dbReference type="SAM" id="SignalP"/>
    </source>
</evidence>
<sequence>MKYHALAAVLFCAGLGGGIAFAEEDCDVPMADWQPRNVIQKMAEERGWTVRKIRTDDGCYQIFATDASGRQIEVKVNPSSLEIVEMENESLRDHKRESHDGDREEEEDEDHVGLRGAAASEAVPTPIKATPPANGLFKTGATPKVIIQ</sequence>
<evidence type="ECO:0000313" key="4">
    <source>
        <dbReference type="EMBL" id="RCW21080.1"/>
    </source>
</evidence>
<name>A0A6I7HHZ3_9HYPH</name>
<proteinExistence type="predicted"/>